<evidence type="ECO:0000313" key="8">
    <source>
        <dbReference type="Proteomes" id="UP000239757"/>
    </source>
</evidence>
<feature type="transmembrane region" description="Helical" evidence="6">
    <location>
        <begin position="70"/>
        <end position="90"/>
    </location>
</feature>
<feature type="transmembrane region" description="Helical" evidence="6">
    <location>
        <begin position="96"/>
        <end position="114"/>
    </location>
</feature>
<comment type="subcellular location">
    <subcellularLocation>
        <location evidence="1">Membrane</location>
        <topology evidence="1">Multi-pass membrane protein</topology>
    </subcellularLocation>
</comment>
<accession>A0A2P5YF94</accession>
<keyword evidence="2 6" id="KW-0812">Transmembrane</keyword>
<dbReference type="Proteomes" id="UP000239757">
    <property type="component" value="Unassembled WGS sequence"/>
</dbReference>
<protein>
    <recommendedName>
        <fullName evidence="9">WAT1-related protein</fullName>
    </recommendedName>
</protein>
<keyword evidence="3 6" id="KW-1133">Transmembrane helix</keyword>
<organism evidence="7 8">
    <name type="scientific">Gossypium barbadense</name>
    <name type="common">Sea Island cotton</name>
    <name type="synonym">Hibiscus barbadensis</name>
    <dbReference type="NCBI Taxonomy" id="3634"/>
    <lineage>
        <taxon>Eukaryota</taxon>
        <taxon>Viridiplantae</taxon>
        <taxon>Streptophyta</taxon>
        <taxon>Embryophyta</taxon>
        <taxon>Tracheophyta</taxon>
        <taxon>Spermatophyta</taxon>
        <taxon>Magnoliopsida</taxon>
        <taxon>eudicotyledons</taxon>
        <taxon>Gunneridae</taxon>
        <taxon>Pentapetalae</taxon>
        <taxon>rosids</taxon>
        <taxon>malvids</taxon>
        <taxon>Malvales</taxon>
        <taxon>Malvaceae</taxon>
        <taxon>Malvoideae</taxon>
        <taxon>Gossypium</taxon>
    </lineage>
</organism>
<evidence type="ECO:0000256" key="2">
    <source>
        <dbReference type="ARBA" id="ARBA00022692"/>
    </source>
</evidence>
<feature type="compositionally biased region" description="Acidic residues" evidence="5">
    <location>
        <begin position="136"/>
        <end position="158"/>
    </location>
</feature>
<dbReference type="GO" id="GO:0022857">
    <property type="term" value="F:transmembrane transporter activity"/>
    <property type="evidence" value="ECO:0007669"/>
    <property type="project" value="InterPro"/>
</dbReference>
<proteinExistence type="predicted"/>
<reference evidence="7 8" key="1">
    <citation type="submission" date="2015-01" db="EMBL/GenBank/DDBJ databases">
        <title>Genome of allotetraploid Gossypium barbadense reveals genomic plasticity and fiber elongation in cotton evolution.</title>
        <authorList>
            <person name="Chen X."/>
            <person name="Liu X."/>
            <person name="Zhao B."/>
            <person name="Zheng H."/>
            <person name="Hu Y."/>
            <person name="Lu G."/>
            <person name="Yang C."/>
            <person name="Chen J."/>
            <person name="Shan C."/>
            <person name="Zhang L."/>
            <person name="Zhou Y."/>
            <person name="Wang L."/>
            <person name="Guo W."/>
            <person name="Bai Y."/>
            <person name="Ruan J."/>
            <person name="Shangguan X."/>
            <person name="Mao Y."/>
            <person name="Jiang J."/>
            <person name="Zhu Y."/>
            <person name="Lei J."/>
            <person name="Kang H."/>
            <person name="Chen S."/>
            <person name="He X."/>
            <person name="Wang R."/>
            <person name="Wang Y."/>
            <person name="Chen J."/>
            <person name="Wang L."/>
            <person name="Yu S."/>
            <person name="Wang B."/>
            <person name="Wei J."/>
            <person name="Song S."/>
            <person name="Lu X."/>
            <person name="Gao Z."/>
            <person name="Gu W."/>
            <person name="Deng X."/>
            <person name="Ma D."/>
            <person name="Wang S."/>
            <person name="Liang W."/>
            <person name="Fang L."/>
            <person name="Cai C."/>
            <person name="Zhu X."/>
            <person name="Zhou B."/>
            <person name="Zhang Y."/>
            <person name="Chen Z."/>
            <person name="Xu S."/>
            <person name="Zhu R."/>
            <person name="Wang S."/>
            <person name="Zhang T."/>
            <person name="Zhao G."/>
        </authorList>
    </citation>
    <scope>NUCLEOTIDE SEQUENCE [LARGE SCALE GENOMIC DNA]</scope>
    <source>
        <strain evidence="8">cv. Xinhai21</strain>
        <tissue evidence="7">Leaf</tissue>
    </source>
</reference>
<dbReference type="SUPFAM" id="SSF103481">
    <property type="entry name" value="Multidrug resistance efflux transporter EmrE"/>
    <property type="match status" value="1"/>
</dbReference>
<dbReference type="AlphaFoldDB" id="A0A2P5YF94"/>
<evidence type="ECO:0000256" key="5">
    <source>
        <dbReference type="SAM" id="MobiDB-lite"/>
    </source>
</evidence>
<keyword evidence="4 6" id="KW-0472">Membrane</keyword>
<dbReference type="OrthoDB" id="1728340at2759"/>
<gene>
    <name evidence="7" type="ORF">GOBAR_AA06332</name>
</gene>
<evidence type="ECO:0000256" key="3">
    <source>
        <dbReference type="ARBA" id="ARBA00022989"/>
    </source>
</evidence>
<sequence length="158" mass="17752">MYQGHHQSLHHLDRGNKVLAFALDYFCTIISFIFLFFFVPAFHCQMTRELLDLLCMCSLLSWAVKLKGPLYAAICNPLGLVLVAIVGSLLPDEKLHLGSIIGGLMIVCGVYVVLWGKATEMKQKTLSVPVPTVDQESNEIEEDEQRENTGTDEEQEHE</sequence>
<dbReference type="InterPro" id="IPR030184">
    <property type="entry name" value="WAT1-related"/>
</dbReference>
<evidence type="ECO:0000313" key="7">
    <source>
        <dbReference type="EMBL" id="PPS14262.1"/>
    </source>
</evidence>
<evidence type="ECO:0000256" key="4">
    <source>
        <dbReference type="ARBA" id="ARBA00023136"/>
    </source>
</evidence>
<dbReference type="InterPro" id="IPR037185">
    <property type="entry name" value="EmrE-like"/>
</dbReference>
<evidence type="ECO:0008006" key="9">
    <source>
        <dbReference type="Google" id="ProtNLM"/>
    </source>
</evidence>
<evidence type="ECO:0000256" key="6">
    <source>
        <dbReference type="SAM" id="Phobius"/>
    </source>
</evidence>
<dbReference type="GO" id="GO:0016020">
    <property type="term" value="C:membrane"/>
    <property type="evidence" value="ECO:0007669"/>
    <property type="project" value="InterPro"/>
</dbReference>
<dbReference type="PANTHER" id="PTHR31218">
    <property type="entry name" value="WAT1-RELATED PROTEIN"/>
    <property type="match status" value="1"/>
</dbReference>
<feature type="transmembrane region" description="Helical" evidence="6">
    <location>
        <begin position="18"/>
        <end position="39"/>
    </location>
</feature>
<name>A0A2P5YF94_GOSBA</name>
<evidence type="ECO:0000256" key="1">
    <source>
        <dbReference type="ARBA" id="ARBA00004141"/>
    </source>
</evidence>
<feature type="region of interest" description="Disordered" evidence="5">
    <location>
        <begin position="128"/>
        <end position="158"/>
    </location>
</feature>
<dbReference type="EMBL" id="KZ663274">
    <property type="protein sequence ID" value="PPS14262.1"/>
    <property type="molecule type" value="Genomic_DNA"/>
</dbReference>